<accession>A0A131YDQ7</accession>
<keyword evidence="1" id="KW-0732">Signal</keyword>
<feature type="chain" id="PRO_5007284812" evidence="1">
    <location>
        <begin position="21"/>
        <end position="87"/>
    </location>
</feature>
<reference evidence="2" key="1">
    <citation type="journal article" date="2016" name="Ticks Tick Borne Dis.">
        <title>De novo assembly and annotation of the salivary gland transcriptome of Rhipicephalus appendiculatus male and female ticks during blood feeding.</title>
        <authorList>
            <person name="de Castro M.H."/>
            <person name="de Klerk D."/>
            <person name="Pienaar R."/>
            <person name="Latif A.A."/>
            <person name="Rees D.J."/>
            <person name="Mans B.J."/>
        </authorList>
    </citation>
    <scope>NUCLEOTIDE SEQUENCE</scope>
    <source>
        <tissue evidence="2">Salivary glands</tissue>
    </source>
</reference>
<evidence type="ECO:0000313" key="2">
    <source>
        <dbReference type="EMBL" id="JAP77454.1"/>
    </source>
</evidence>
<dbReference type="AlphaFoldDB" id="A0A131YDQ7"/>
<dbReference type="EMBL" id="GEDV01011103">
    <property type="protein sequence ID" value="JAP77454.1"/>
    <property type="molecule type" value="Transcribed_RNA"/>
</dbReference>
<organism evidence="2">
    <name type="scientific">Rhipicephalus appendiculatus</name>
    <name type="common">Brown ear tick</name>
    <dbReference type="NCBI Taxonomy" id="34631"/>
    <lineage>
        <taxon>Eukaryota</taxon>
        <taxon>Metazoa</taxon>
        <taxon>Ecdysozoa</taxon>
        <taxon>Arthropoda</taxon>
        <taxon>Chelicerata</taxon>
        <taxon>Arachnida</taxon>
        <taxon>Acari</taxon>
        <taxon>Parasitiformes</taxon>
        <taxon>Ixodida</taxon>
        <taxon>Ixodoidea</taxon>
        <taxon>Ixodidae</taxon>
        <taxon>Rhipicephalinae</taxon>
        <taxon>Rhipicephalus</taxon>
        <taxon>Rhipicephalus</taxon>
    </lineage>
</organism>
<name>A0A131YDQ7_RHIAP</name>
<evidence type="ECO:0000256" key="1">
    <source>
        <dbReference type="SAM" id="SignalP"/>
    </source>
</evidence>
<protein>
    <submittedName>
        <fullName evidence="2">Mucin</fullName>
    </submittedName>
</protein>
<proteinExistence type="predicted"/>
<sequence>MKDVILYLVLLAAFSGIALCTLPPSPGLHLRYACPPRCYSGQPQGSRCGPNCTCRAHLKNPLSLVCVGSYSRNPYNFRPPRQRSPGH</sequence>
<feature type="signal peptide" evidence="1">
    <location>
        <begin position="1"/>
        <end position="20"/>
    </location>
</feature>